<dbReference type="GO" id="GO:0008168">
    <property type="term" value="F:methyltransferase activity"/>
    <property type="evidence" value="ECO:0007669"/>
    <property type="project" value="UniProtKB-KW"/>
</dbReference>
<comment type="caution">
    <text evidence="11">The sequence shown here is derived from an EMBL/GenBank/DDBJ whole genome shotgun (WGS) entry which is preliminary data.</text>
</comment>
<evidence type="ECO:0000256" key="3">
    <source>
        <dbReference type="ARBA" id="ARBA00022603"/>
    </source>
</evidence>
<dbReference type="NCBIfam" id="NF008734">
    <property type="entry name" value="PRK11760.1"/>
    <property type="match status" value="1"/>
</dbReference>
<protein>
    <submittedName>
        <fullName evidence="11">23S rRNA (Cytidine(2498)-2'-O)-methyltransferase RlmM</fullName>
    </submittedName>
</protein>
<dbReference type="InterPro" id="IPR048646">
    <property type="entry name" value="RlmM_THUMP-like"/>
</dbReference>
<dbReference type="AlphaFoldDB" id="A0A3N5Y368"/>
<keyword evidence="3 11" id="KW-0489">Methyltransferase</keyword>
<dbReference type="SUPFAM" id="SSF53335">
    <property type="entry name" value="S-adenosyl-L-methionine-dependent methyltransferases"/>
    <property type="match status" value="1"/>
</dbReference>
<feature type="domain" description="RlmM ferredoxin-like" evidence="9">
    <location>
        <begin position="1"/>
        <end position="72"/>
    </location>
</feature>
<feature type="binding site" evidence="7">
    <location>
        <begin position="228"/>
        <end position="231"/>
    </location>
    <ligand>
        <name>S-adenosyl-L-methionine</name>
        <dbReference type="ChEBI" id="CHEBI:59789"/>
    </ligand>
</feature>
<dbReference type="Gene3D" id="3.40.50.150">
    <property type="entry name" value="Vaccinia Virus protein VP39"/>
    <property type="match status" value="1"/>
</dbReference>
<dbReference type="InterPro" id="IPR002877">
    <property type="entry name" value="RNA_MeTrfase_FtsJ_dom"/>
</dbReference>
<evidence type="ECO:0000259" key="9">
    <source>
        <dbReference type="Pfam" id="PF18125"/>
    </source>
</evidence>
<evidence type="ECO:0000256" key="2">
    <source>
        <dbReference type="ARBA" id="ARBA00022552"/>
    </source>
</evidence>
<keyword evidence="12" id="KW-1185">Reference proteome</keyword>
<feature type="active site" description="Proton acceptor" evidence="6">
    <location>
        <position position="313"/>
    </location>
</feature>
<dbReference type="Pfam" id="PF21239">
    <property type="entry name" value="RLMM_N"/>
    <property type="match status" value="1"/>
</dbReference>
<dbReference type="Pfam" id="PF01728">
    <property type="entry name" value="FtsJ"/>
    <property type="match status" value="1"/>
</dbReference>
<evidence type="ECO:0000256" key="7">
    <source>
        <dbReference type="PIRSR" id="PIRSR028774-2"/>
    </source>
</evidence>
<feature type="domain" description="Ribosomal RNA methyltransferase FtsJ" evidence="8">
    <location>
        <begin position="193"/>
        <end position="286"/>
    </location>
</feature>
<keyword evidence="4 11" id="KW-0808">Transferase</keyword>
<dbReference type="InterPro" id="IPR040739">
    <property type="entry name" value="RlmM_FDX"/>
</dbReference>
<keyword evidence="2" id="KW-0698">rRNA processing</keyword>
<reference evidence="11 12" key="1">
    <citation type="submission" date="2018-11" db="EMBL/GenBank/DDBJ databases">
        <authorList>
            <person name="Ye M.-Q."/>
            <person name="Du Z.-J."/>
        </authorList>
    </citation>
    <scope>NUCLEOTIDE SEQUENCE [LARGE SCALE GENOMIC DNA]</scope>
    <source>
        <strain evidence="11 12">U0105</strain>
    </source>
</reference>
<feature type="binding site" evidence="7">
    <location>
        <position position="284"/>
    </location>
    <ligand>
        <name>S-adenosyl-L-methionine</name>
        <dbReference type="ChEBI" id="CHEBI:59789"/>
    </ligand>
</feature>
<feature type="binding site" evidence="7">
    <location>
        <position position="195"/>
    </location>
    <ligand>
        <name>S-adenosyl-L-methionine</name>
        <dbReference type="ChEBI" id="CHEBI:59789"/>
    </ligand>
</feature>
<dbReference type="InterPro" id="IPR011224">
    <property type="entry name" value="rRNA_MeTrfase_M"/>
</dbReference>
<dbReference type="PIRSF" id="PIRSF028774">
    <property type="entry name" value="UCP028774"/>
    <property type="match status" value="1"/>
</dbReference>
<evidence type="ECO:0000256" key="6">
    <source>
        <dbReference type="PIRSR" id="PIRSR028774-1"/>
    </source>
</evidence>
<dbReference type="PANTHER" id="PTHR37524:SF2">
    <property type="entry name" value="RIBOSOMAL RNA METHYLTRANSFERASE FTSJ DOMAIN-CONTAINING PROTEIN"/>
    <property type="match status" value="1"/>
</dbReference>
<feature type="domain" description="Ribosomal RNA large subunit methyltransferase M THUMP-like" evidence="10">
    <location>
        <begin position="86"/>
        <end position="170"/>
    </location>
</feature>
<evidence type="ECO:0000313" key="11">
    <source>
        <dbReference type="EMBL" id="RPJ67186.1"/>
    </source>
</evidence>
<evidence type="ECO:0000259" key="10">
    <source>
        <dbReference type="Pfam" id="PF21239"/>
    </source>
</evidence>
<evidence type="ECO:0000256" key="4">
    <source>
        <dbReference type="ARBA" id="ARBA00022679"/>
    </source>
</evidence>
<dbReference type="GO" id="GO:0032259">
    <property type="term" value="P:methylation"/>
    <property type="evidence" value="ECO:0007669"/>
    <property type="project" value="UniProtKB-KW"/>
</dbReference>
<name>A0A3N5Y368_9ALTE</name>
<accession>A0A3N5Y368</accession>
<dbReference type="PANTHER" id="PTHR37524">
    <property type="entry name" value="RIBOSOMAL RNA LARGE SUBUNIT METHYLTRANSFERASE M"/>
    <property type="match status" value="1"/>
</dbReference>
<proteinExistence type="predicted"/>
<gene>
    <name evidence="11" type="primary">rlmM</name>
    <name evidence="11" type="ORF">DRW07_06515</name>
</gene>
<keyword evidence="5 7" id="KW-0949">S-adenosyl-L-methionine</keyword>
<feature type="binding site" evidence="7">
    <location>
        <position position="247"/>
    </location>
    <ligand>
        <name>S-adenosyl-L-methionine</name>
        <dbReference type="ChEBI" id="CHEBI:59789"/>
    </ligand>
</feature>
<dbReference type="Gene3D" id="3.30.2300.20">
    <property type="match status" value="1"/>
</dbReference>
<evidence type="ECO:0000256" key="1">
    <source>
        <dbReference type="ARBA" id="ARBA00022490"/>
    </source>
</evidence>
<dbReference type="RefSeq" id="WP_124027089.1">
    <property type="nucleotide sequence ID" value="NZ_JBHRSN010000015.1"/>
</dbReference>
<dbReference type="OrthoDB" id="154490at2"/>
<dbReference type="Gene3D" id="3.30.70.2810">
    <property type="match status" value="1"/>
</dbReference>
<dbReference type="Pfam" id="PF18125">
    <property type="entry name" value="RlmM_FDX"/>
    <property type="match status" value="1"/>
</dbReference>
<organism evidence="11 12">
    <name type="scientific">Alteromonas sediminis</name>
    <dbReference type="NCBI Taxonomy" id="2259342"/>
    <lineage>
        <taxon>Bacteria</taxon>
        <taxon>Pseudomonadati</taxon>
        <taxon>Pseudomonadota</taxon>
        <taxon>Gammaproteobacteria</taxon>
        <taxon>Alteromonadales</taxon>
        <taxon>Alteromonadaceae</taxon>
        <taxon>Alteromonas/Salinimonas group</taxon>
        <taxon>Alteromonas</taxon>
    </lineage>
</organism>
<dbReference type="EMBL" id="RPOK01000002">
    <property type="protein sequence ID" value="RPJ67186.1"/>
    <property type="molecule type" value="Genomic_DNA"/>
</dbReference>
<evidence type="ECO:0000259" key="8">
    <source>
        <dbReference type="Pfam" id="PF01728"/>
    </source>
</evidence>
<dbReference type="GO" id="GO:0006364">
    <property type="term" value="P:rRNA processing"/>
    <property type="evidence" value="ECO:0007669"/>
    <property type="project" value="UniProtKB-KW"/>
</dbReference>
<sequence>MTQLLLLCRSGYEQDLSEELIHGFALLNIAGYPNFKKGQAWLSFTLVNQPAQALEQKPVKALLGSLVFARQVWQVLGEVSYEDTQDRVTPLLQAFENIEPNVSLGHDVLVEHADSEQGNELARFVKKFNVPLRQAMRAKGIIGRRLKSEKTVKQAHVLFTRSHHCIYGVSINPVSAPNPGGIIRLKFPPNAPSRSTLKLEDAIKHQLTEPERQAIFTEGANGVDLGACPGGWTYQLVQRGMHVEAVDNGLIQEALMNTGMVAHYAHDGFSYQPQYGKVTLLVCDMIEQPDKVASLMAKWLKLGWTDHAIFNLKLPMKQRFDCVSRCLDLVRTELGKSFFRYRMSARHLYHDRDEVTVVVVQSDLI</sequence>
<evidence type="ECO:0000256" key="5">
    <source>
        <dbReference type="ARBA" id="ARBA00022691"/>
    </source>
</evidence>
<keyword evidence="1" id="KW-0963">Cytoplasm</keyword>
<dbReference type="InterPro" id="IPR029063">
    <property type="entry name" value="SAM-dependent_MTases_sf"/>
</dbReference>
<evidence type="ECO:0000313" key="12">
    <source>
        <dbReference type="Proteomes" id="UP000275281"/>
    </source>
</evidence>
<feature type="binding site" evidence="7">
    <location>
        <position position="267"/>
    </location>
    <ligand>
        <name>S-adenosyl-L-methionine</name>
        <dbReference type="ChEBI" id="CHEBI:59789"/>
    </ligand>
</feature>
<dbReference type="Proteomes" id="UP000275281">
    <property type="component" value="Unassembled WGS sequence"/>
</dbReference>